<dbReference type="EMBL" id="AOGT01000304">
    <property type="protein sequence ID" value="EMG50308.1"/>
    <property type="molecule type" value="Genomic_DNA"/>
</dbReference>
<dbReference type="HOGENOM" id="CLU_187039_1_1_1"/>
<gene>
    <name evidence="2" type="ORF">G210_4641</name>
</gene>
<reference evidence="2 3" key="1">
    <citation type="submission" date="2013-02" db="EMBL/GenBank/DDBJ databases">
        <title>Genome sequence of Candida maltosa Xu316, a potential industrial strain for xylitol and ethanol production.</title>
        <authorList>
            <person name="Yu J."/>
            <person name="Wang Q."/>
            <person name="Geng X."/>
            <person name="Bao W."/>
            <person name="He P."/>
            <person name="Cai J."/>
        </authorList>
    </citation>
    <scope>NUCLEOTIDE SEQUENCE [LARGE SCALE GENOMIC DNA]</scope>
    <source>
        <strain evidence="3">Xu316</strain>
    </source>
</reference>
<comment type="caution">
    <text evidence="2">The sequence shown here is derived from an EMBL/GenBank/DDBJ whole genome shotgun (WGS) entry which is preliminary data.</text>
</comment>
<dbReference type="Gene3D" id="1.10.1620.20">
    <property type="entry name" value="ATP synthase, F1 complex, epsilon subunit superfamily, mitochondrial"/>
    <property type="match status" value="1"/>
</dbReference>
<dbReference type="OMA" id="YTKYEKG"/>
<dbReference type="Pfam" id="PF04627">
    <property type="entry name" value="ATP-synt_Eps"/>
    <property type="match status" value="1"/>
</dbReference>
<dbReference type="Proteomes" id="UP000011777">
    <property type="component" value="Unassembled WGS sequence"/>
</dbReference>
<dbReference type="STRING" id="1245528.M3JDN2"/>
<keyword evidence="3" id="KW-1185">Reference proteome</keyword>
<evidence type="ECO:0000313" key="3">
    <source>
        <dbReference type="Proteomes" id="UP000011777"/>
    </source>
</evidence>
<dbReference type="GO" id="GO:0046933">
    <property type="term" value="F:proton-transporting ATP synthase activity, rotational mechanism"/>
    <property type="evidence" value="ECO:0007669"/>
    <property type="project" value="InterPro"/>
</dbReference>
<evidence type="ECO:0000313" key="2">
    <source>
        <dbReference type="EMBL" id="EMG50308.1"/>
    </source>
</evidence>
<protein>
    <submittedName>
        <fullName evidence="2">ATP synthase catalytic sector F1 epsilon subunit</fullName>
    </submittedName>
</protein>
<dbReference type="InterPro" id="IPR006721">
    <property type="entry name" value="ATP_synth_F1_esu_mt"/>
</dbReference>
<comment type="similarity">
    <text evidence="1">Belongs to the eukaryotic ATPase epsilon family.</text>
</comment>
<dbReference type="OrthoDB" id="269124at2759"/>
<dbReference type="SUPFAM" id="SSF48690">
    <property type="entry name" value="Epsilon subunit of mitochondrial F1F0-ATP synthase"/>
    <property type="match status" value="1"/>
</dbReference>
<dbReference type="CDD" id="cd12153">
    <property type="entry name" value="F1-ATPase_epsilon"/>
    <property type="match status" value="1"/>
</dbReference>
<evidence type="ECO:0000256" key="1">
    <source>
        <dbReference type="ARBA" id="ARBA00009502"/>
    </source>
</evidence>
<accession>M3JDN2</accession>
<dbReference type="AlphaFoldDB" id="M3JDN2"/>
<dbReference type="GO" id="GO:0045259">
    <property type="term" value="C:proton-transporting ATP synthase complex"/>
    <property type="evidence" value="ECO:0007669"/>
    <property type="project" value="InterPro"/>
</dbReference>
<name>M3JDN2_CANMX</name>
<sequence>MSAAKQAGITLNKSLAIAAQTLRNSLKPEFKAAAEKRGAVEAKVITFTDGKQNDPQPLKAIDN</sequence>
<proteinExistence type="inferred from homology"/>
<dbReference type="GO" id="GO:0005743">
    <property type="term" value="C:mitochondrial inner membrane"/>
    <property type="evidence" value="ECO:0007669"/>
    <property type="project" value="InterPro"/>
</dbReference>
<organism evidence="2 3">
    <name type="scientific">Candida maltosa (strain Xu316)</name>
    <name type="common">Yeast</name>
    <dbReference type="NCBI Taxonomy" id="1245528"/>
    <lineage>
        <taxon>Eukaryota</taxon>
        <taxon>Fungi</taxon>
        <taxon>Dikarya</taxon>
        <taxon>Ascomycota</taxon>
        <taxon>Saccharomycotina</taxon>
        <taxon>Pichiomycetes</taxon>
        <taxon>Debaryomycetaceae</taxon>
        <taxon>Candida/Lodderomyces clade</taxon>
        <taxon>Candida</taxon>
    </lineage>
</organism>
<dbReference type="InterPro" id="IPR036742">
    <property type="entry name" value="ATP_synth_F1_esu_sf_mt"/>
</dbReference>
<dbReference type="eggNOG" id="KOG3495">
    <property type="taxonomic scope" value="Eukaryota"/>
</dbReference>